<feature type="transmembrane region" description="Helical" evidence="1">
    <location>
        <begin position="37"/>
        <end position="56"/>
    </location>
</feature>
<dbReference type="CDD" id="cd00130">
    <property type="entry name" value="PAS"/>
    <property type="match status" value="1"/>
</dbReference>
<dbReference type="OrthoDB" id="237703at2157"/>
<dbReference type="SUPFAM" id="SSF55785">
    <property type="entry name" value="PYP-like sensor domain (PAS domain)"/>
    <property type="match status" value="1"/>
</dbReference>
<feature type="transmembrane region" description="Helical" evidence="1">
    <location>
        <begin position="100"/>
        <end position="123"/>
    </location>
</feature>
<feature type="transmembrane region" description="Helical" evidence="1">
    <location>
        <begin position="201"/>
        <end position="220"/>
    </location>
</feature>
<accession>A0A3N6N1M6</accession>
<dbReference type="PROSITE" id="PS50113">
    <property type="entry name" value="PAC"/>
    <property type="match status" value="1"/>
</dbReference>
<dbReference type="InterPro" id="IPR013656">
    <property type="entry name" value="PAS_4"/>
</dbReference>
<organism evidence="4 5">
    <name type="scientific">Natrarchaeobius chitinivorans</name>
    <dbReference type="NCBI Taxonomy" id="1679083"/>
    <lineage>
        <taxon>Archaea</taxon>
        <taxon>Methanobacteriati</taxon>
        <taxon>Methanobacteriota</taxon>
        <taxon>Stenosarchaea group</taxon>
        <taxon>Halobacteria</taxon>
        <taxon>Halobacteriales</taxon>
        <taxon>Natrialbaceae</taxon>
        <taxon>Natrarchaeobius</taxon>
    </lineage>
</organism>
<protein>
    <submittedName>
        <fullName evidence="4">PAS domain-containing protein</fullName>
    </submittedName>
</protein>
<dbReference type="Gene3D" id="3.30.450.20">
    <property type="entry name" value="PAS domain"/>
    <property type="match status" value="1"/>
</dbReference>
<dbReference type="CDD" id="cd00075">
    <property type="entry name" value="HATPase"/>
    <property type="match status" value="1"/>
</dbReference>
<dbReference type="PROSITE" id="PS50109">
    <property type="entry name" value="HIS_KIN"/>
    <property type="match status" value="1"/>
</dbReference>
<dbReference type="Gene3D" id="3.30.565.10">
    <property type="entry name" value="Histidine kinase-like ATPase, C-terminal domain"/>
    <property type="match status" value="1"/>
</dbReference>
<dbReference type="InterPro" id="IPR031621">
    <property type="entry name" value="HisKA_7TM"/>
</dbReference>
<dbReference type="InterPro" id="IPR000014">
    <property type="entry name" value="PAS"/>
</dbReference>
<dbReference type="AlphaFoldDB" id="A0A3N6N1M6"/>
<dbReference type="PANTHER" id="PTHR43065">
    <property type="entry name" value="SENSOR HISTIDINE KINASE"/>
    <property type="match status" value="1"/>
</dbReference>
<dbReference type="Proteomes" id="UP000281431">
    <property type="component" value="Unassembled WGS sequence"/>
</dbReference>
<feature type="transmembrane region" description="Helical" evidence="1">
    <location>
        <begin position="6"/>
        <end position="25"/>
    </location>
</feature>
<dbReference type="SUPFAM" id="SSF55874">
    <property type="entry name" value="ATPase domain of HSP90 chaperone/DNA topoisomerase II/histidine kinase"/>
    <property type="match status" value="1"/>
</dbReference>
<feature type="transmembrane region" description="Helical" evidence="1">
    <location>
        <begin position="173"/>
        <end position="189"/>
    </location>
</feature>
<feature type="domain" description="PAC" evidence="3">
    <location>
        <begin position="290"/>
        <end position="343"/>
    </location>
</feature>
<evidence type="ECO:0000256" key="1">
    <source>
        <dbReference type="SAM" id="Phobius"/>
    </source>
</evidence>
<dbReference type="InterPro" id="IPR000700">
    <property type="entry name" value="PAS-assoc_C"/>
</dbReference>
<dbReference type="SMART" id="SM00387">
    <property type="entry name" value="HATPase_c"/>
    <property type="match status" value="1"/>
</dbReference>
<dbReference type="InterPro" id="IPR035965">
    <property type="entry name" value="PAS-like_dom_sf"/>
</dbReference>
<keyword evidence="1" id="KW-1133">Transmembrane helix</keyword>
<feature type="domain" description="Histidine kinase" evidence="2">
    <location>
        <begin position="358"/>
        <end position="559"/>
    </location>
</feature>
<evidence type="ECO:0000259" key="3">
    <source>
        <dbReference type="PROSITE" id="PS50113"/>
    </source>
</evidence>
<sequence length="568" mass="62743">MPNASLFVVYALCGVLPLVLVAYVYEHRTKAGFRGMLLLIGGFSLWSLSLAVFYAVSEYAIGLTAANLRLLSVYLVVVGWLVIALEYADLAEPSRRTVAVLFLPAVVLQLLAWTDPAHGLVWAGSTFESTWGRSFGPAYEVHVAYNYILVGVVLVLFVGNAVTSRGLRRKQNLALFVSIVPPVIANAVFHLTDVVRYDVTSLGFVVSVFVLTWALFRVDLLDLVPIGRKRALDEMTNAVITLDTNGRVVDFNEAARRIVDADDTHTGQPVEAFLDPLSNVSETVRTVENAETELSVSVAESELRRHFDLTVSPIRNSRDATVGRLVVLQDVSDLKERERMLRERERELDLLRQVLTRALRHNVRNDVALLRGYGQTIADESDGRHAELASEIVQISNDLVETSDKARTVERLVDRDRDVTSVDLESTVEALVDRFRTEYPDASFSIAVDGDPVVDTNPALELAIQNLLENALEHADDESTVEVSIRRDEGYLHLSVADDGPGIPASEIDVLERGEETPLKHGSGLGLWVVYWAVEMAGASISFDTSDGTEITISIPASDRRAHPERDR</sequence>
<feature type="transmembrane region" description="Helical" evidence="1">
    <location>
        <begin position="143"/>
        <end position="161"/>
    </location>
</feature>
<dbReference type="Pfam" id="PF02518">
    <property type="entry name" value="HATPase_c"/>
    <property type="match status" value="1"/>
</dbReference>
<gene>
    <name evidence="4" type="ORF">EA472_08460</name>
</gene>
<evidence type="ECO:0000313" key="5">
    <source>
        <dbReference type="Proteomes" id="UP000281431"/>
    </source>
</evidence>
<name>A0A3N6N1M6_NATCH</name>
<dbReference type="InterPro" id="IPR036890">
    <property type="entry name" value="HATPase_C_sf"/>
</dbReference>
<keyword evidence="5" id="KW-1185">Reference proteome</keyword>
<dbReference type="Pfam" id="PF08448">
    <property type="entry name" value="PAS_4"/>
    <property type="match status" value="1"/>
</dbReference>
<dbReference type="InterPro" id="IPR003594">
    <property type="entry name" value="HATPase_dom"/>
</dbReference>
<comment type="caution">
    <text evidence="4">The sequence shown here is derived from an EMBL/GenBank/DDBJ whole genome shotgun (WGS) entry which is preliminary data.</text>
</comment>
<dbReference type="InterPro" id="IPR005467">
    <property type="entry name" value="His_kinase_dom"/>
</dbReference>
<proteinExistence type="predicted"/>
<evidence type="ECO:0000313" key="4">
    <source>
        <dbReference type="EMBL" id="RQH01457.1"/>
    </source>
</evidence>
<keyword evidence="1" id="KW-0472">Membrane</keyword>
<reference evidence="4 5" key="1">
    <citation type="submission" date="2018-10" db="EMBL/GenBank/DDBJ databases">
        <title>Natrarchaeobius chitinivorans gen. nov., sp. nov., and Natrarchaeobius haloalkaliphilus sp. nov., alkaliphilic, chitin-utilizing haloarchaea from hypersaline alkaline lakes.</title>
        <authorList>
            <person name="Sorokin D.Y."/>
            <person name="Elcheninov A.G."/>
            <person name="Kostrikina N.A."/>
            <person name="Bale N.J."/>
            <person name="Sinninghe Damste J.S."/>
            <person name="Khijniak T.V."/>
            <person name="Kublanov I.V."/>
            <person name="Toshchakov S.V."/>
        </authorList>
    </citation>
    <scope>NUCLEOTIDE SEQUENCE [LARGE SCALE GENOMIC DNA]</scope>
    <source>
        <strain evidence="4 5">AArcht7</strain>
    </source>
</reference>
<dbReference type="EMBL" id="REFZ01000004">
    <property type="protein sequence ID" value="RQH01457.1"/>
    <property type="molecule type" value="Genomic_DNA"/>
</dbReference>
<keyword evidence="1" id="KW-0812">Transmembrane</keyword>
<evidence type="ECO:0000259" key="2">
    <source>
        <dbReference type="PROSITE" id="PS50109"/>
    </source>
</evidence>
<dbReference type="Pfam" id="PF16927">
    <property type="entry name" value="HisKA_7TM"/>
    <property type="match status" value="1"/>
</dbReference>
<feature type="transmembrane region" description="Helical" evidence="1">
    <location>
        <begin position="68"/>
        <end position="88"/>
    </location>
</feature>